<protein>
    <recommendedName>
        <fullName evidence="2">BRCT domain-containing protein</fullName>
    </recommendedName>
</protein>
<feature type="region of interest" description="Disordered" evidence="1">
    <location>
        <begin position="484"/>
        <end position="505"/>
    </location>
</feature>
<feature type="region of interest" description="Disordered" evidence="1">
    <location>
        <begin position="572"/>
        <end position="628"/>
    </location>
</feature>
<organism evidence="3 4">
    <name type="scientific">Besnoitia besnoiti</name>
    <name type="common">Apicomplexan protozoan</name>
    <dbReference type="NCBI Taxonomy" id="94643"/>
    <lineage>
        <taxon>Eukaryota</taxon>
        <taxon>Sar</taxon>
        <taxon>Alveolata</taxon>
        <taxon>Apicomplexa</taxon>
        <taxon>Conoidasida</taxon>
        <taxon>Coccidia</taxon>
        <taxon>Eucoccidiorida</taxon>
        <taxon>Eimeriorina</taxon>
        <taxon>Sarcocystidae</taxon>
        <taxon>Besnoitia</taxon>
    </lineage>
</organism>
<dbReference type="EMBL" id="NWUJ01000010">
    <property type="protein sequence ID" value="PFH32880.1"/>
    <property type="molecule type" value="Genomic_DNA"/>
</dbReference>
<feature type="compositionally biased region" description="Basic and acidic residues" evidence="1">
    <location>
        <begin position="193"/>
        <end position="212"/>
    </location>
</feature>
<reference evidence="3 4" key="1">
    <citation type="submission" date="2017-09" db="EMBL/GenBank/DDBJ databases">
        <title>Genome sequencing of Besnoitia besnoiti strain Bb-Ger1.</title>
        <authorList>
            <person name="Schares G."/>
            <person name="Venepally P."/>
            <person name="Lorenzi H.A."/>
        </authorList>
    </citation>
    <scope>NUCLEOTIDE SEQUENCE [LARGE SCALE GENOMIC DNA]</scope>
    <source>
        <strain evidence="3 4">Bb-Ger1</strain>
    </source>
</reference>
<evidence type="ECO:0000313" key="3">
    <source>
        <dbReference type="EMBL" id="PFH32880.1"/>
    </source>
</evidence>
<feature type="region of interest" description="Disordered" evidence="1">
    <location>
        <begin position="178"/>
        <end position="226"/>
    </location>
</feature>
<feature type="region of interest" description="Disordered" evidence="1">
    <location>
        <begin position="268"/>
        <end position="295"/>
    </location>
</feature>
<feature type="compositionally biased region" description="Basic and acidic residues" evidence="1">
    <location>
        <begin position="268"/>
        <end position="284"/>
    </location>
</feature>
<dbReference type="AlphaFoldDB" id="A0A2A9MBV1"/>
<dbReference type="OrthoDB" id="10418398at2759"/>
<evidence type="ECO:0000313" key="4">
    <source>
        <dbReference type="Proteomes" id="UP000224006"/>
    </source>
</evidence>
<name>A0A2A9MBV1_BESBE</name>
<feature type="compositionally biased region" description="Basic and acidic residues" evidence="1">
    <location>
        <begin position="494"/>
        <end position="505"/>
    </location>
</feature>
<comment type="caution">
    <text evidence="3">The sequence shown here is derived from an EMBL/GenBank/DDBJ whole genome shotgun (WGS) entry which is preliminary data.</text>
</comment>
<feature type="compositionally biased region" description="Basic and acidic residues" evidence="1">
    <location>
        <begin position="807"/>
        <end position="823"/>
    </location>
</feature>
<feature type="compositionally biased region" description="Basic and acidic residues" evidence="1">
    <location>
        <begin position="82"/>
        <end position="95"/>
    </location>
</feature>
<dbReference type="GeneID" id="40306554"/>
<dbReference type="Proteomes" id="UP000224006">
    <property type="component" value="Chromosome IX"/>
</dbReference>
<keyword evidence="4" id="KW-1185">Reference proteome</keyword>
<feature type="compositionally biased region" description="Basic and acidic residues" evidence="1">
    <location>
        <begin position="113"/>
        <end position="122"/>
    </location>
</feature>
<dbReference type="InterPro" id="IPR001357">
    <property type="entry name" value="BRCT_dom"/>
</dbReference>
<feature type="domain" description="BRCT" evidence="2">
    <location>
        <begin position="1022"/>
        <end position="1045"/>
    </location>
</feature>
<dbReference type="PROSITE" id="PS50172">
    <property type="entry name" value="BRCT"/>
    <property type="match status" value="1"/>
</dbReference>
<dbReference type="RefSeq" id="XP_029216889.1">
    <property type="nucleotide sequence ID" value="XM_029360222.1"/>
</dbReference>
<feature type="region of interest" description="Disordered" evidence="1">
    <location>
        <begin position="70"/>
        <end position="157"/>
    </location>
</feature>
<feature type="compositionally biased region" description="Basic and acidic residues" evidence="1">
    <location>
        <begin position="831"/>
        <end position="856"/>
    </location>
</feature>
<feature type="region of interest" description="Disordered" evidence="1">
    <location>
        <begin position="776"/>
        <end position="856"/>
    </location>
</feature>
<proteinExistence type="predicted"/>
<gene>
    <name evidence="3" type="ORF">BESB_014930</name>
</gene>
<accession>A0A2A9MBV1</accession>
<dbReference type="VEuPathDB" id="ToxoDB:BESB_014930"/>
<dbReference type="KEGG" id="bbes:BESB_014930"/>
<evidence type="ECO:0000256" key="1">
    <source>
        <dbReference type="SAM" id="MobiDB-lite"/>
    </source>
</evidence>
<sequence length="1162" mass="126034">MELKRRVPVAHESRDAWHSRNARSTPNAVSLFSGRQFCLLGFDRASVCADASLVLAAEAWESCADAAARLSAPSSGSSGAREAQDGGEGRRRRDTLSFCAARPQKAQRRAPCRRSEARRGETRAAQPGARAASVTPASWRRSPRLRENSKRPLRKSFKSHPLVLPASLWRYRHRGRHGGSVIRASPSLSRSARRGDRRENGTKAVEEEAAGDKDDEESGAPCTDPSAESVFASLEAEKTLRDLATADFVILNFGAGFTALRRLADVRQRQRRERGDSEKRRESLQGEDASAVSLSSSTSPPFFSAASSFSVSAALGGLRRLGEAGESAAEALAGGCSGRVSLALPCFLDRRRLLSPLWLLSCVADGFLYWPAYSPFFSVSAFLHPALPPLRARPPWRAAVGAAEAVGGDAEGLPRVFLLGAARRKRRLRLAREWERGLGGARGGATPRSLSPASDAEGEGEEGGDGYAWLQRFGLLDGRNLEEEEELSTARRKGATDPEVEGRTRDAKVLSRTDFGLFALALRVCGAAAVTEGEIEALGAQREEATEKNDADASPLPATHVVVCSPRALERCLRPRSPPSGGSPVSRFNRGAPERRHRAGADDGAYPSGSRDASAVQGRGEEEDRRRREKRRRLLLAGLGVLQENQVPFLSLQWLLDLYASGVLPSSRPYLLQLPSLAAVARLSAASRPSTVGAAVSVSARGWKDACAERSENGVLREFSVLLSVYVAVESPGLVEKCKAMGAVSVVVVPPLFPLCASLTVDALADADAPLPAASQVSEVSASSQNTPASRAPPAGVHSVRRAQRGRRADEETEKGAGSERRADRRRAGRERRGGARERRRAPTQEEREGNAEEGKTKLLSACRPLLQGLESFFHAEDLDEAVHDLAAASDGPRPLLIVSDAEVHAGLVGYAAFALECFYAHVSAATPTGRGGASTALSPSPRSTPDSLFARVKREPQEEAAKEAARAFQPWGVAAPPLLADLRVPAQARRCVGACGSRLHRQAEAGRESLDDREDRETLLLATPEWLQSCWERQRLAPLHGFALQSLFPPHLLSGFVEELAQEDLHSSQKFAAHGGEEAEREEHRRLLDALEADVVIVARGDSQDRRVQRRKILKENQEKRVPSMVCPRREEAMRCHELYMEAGRRWKSLSAQERDRKEGD</sequence>
<feature type="compositionally biased region" description="Low complexity" evidence="1">
    <location>
        <begin position="776"/>
        <end position="785"/>
    </location>
</feature>
<evidence type="ECO:0000259" key="2">
    <source>
        <dbReference type="PROSITE" id="PS50172"/>
    </source>
</evidence>
<feature type="region of interest" description="Disordered" evidence="1">
    <location>
        <begin position="438"/>
        <end position="463"/>
    </location>
</feature>